<dbReference type="ExpressionAtlas" id="A0A1D6EBU0">
    <property type="expression patterns" value="baseline and differential"/>
</dbReference>
<dbReference type="AlphaFoldDB" id="A0A1D6EBU0"/>
<name>A0A1D6EBU0_MAIZE</name>
<sequence length="164" mass="18127">MQQQLALARRLCSASSLRAPVPLLVLSNAAAHELAPSLLFPVTARKHQISRPLSGWVEQRLPCYLLPDAPSRWHPTAPAPSLLRLAATAARVPSVRQNVEGDVWLQHRRRSPVGRCFAQPPIAPSKLMLTVDVALRALPIRRNAEPCGQSMRLNSDLFRLNPCD</sequence>
<dbReference type="EMBL" id="CM007648">
    <property type="protein sequence ID" value="ONM17795.1"/>
    <property type="molecule type" value="Genomic_DNA"/>
</dbReference>
<accession>A0A1D6EBU0</accession>
<protein>
    <submittedName>
        <fullName evidence="1">Uncharacterized protein</fullName>
    </submittedName>
</protein>
<organism evidence="1">
    <name type="scientific">Zea mays</name>
    <name type="common">Maize</name>
    <dbReference type="NCBI Taxonomy" id="4577"/>
    <lineage>
        <taxon>Eukaryota</taxon>
        <taxon>Viridiplantae</taxon>
        <taxon>Streptophyta</taxon>
        <taxon>Embryophyta</taxon>
        <taxon>Tracheophyta</taxon>
        <taxon>Spermatophyta</taxon>
        <taxon>Magnoliopsida</taxon>
        <taxon>Liliopsida</taxon>
        <taxon>Poales</taxon>
        <taxon>Poaceae</taxon>
        <taxon>PACMAD clade</taxon>
        <taxon>Panicoideae</taxon>
        <taxon>Andropogonodae</taxon>
        <taxon>Andropogoneae</taxon>
        <taxon>Tripsacinae</taxon>
        <taxon>Zea</taxon>
    </lineage>
</organism>
<proteinExistence type="predicted"/>
<evidence type="ECO:0000313" key="1">
    <source>
        <dbReference type="EMBL" id="ONM17795.1"/>
    </source>
</evidence>
<gene>
    <name evidence="1" type="ORF">ZEAMMB73_Zm00001d003828</name>
</gene>
<dbReference type="InParanoid" id="A0A1D6EBU0"/>
<reference evidence="1" key="1">
    <citation type="submission" date="2015-12" db="EMBL/GenBank/DDBJ databases">
        <title>Update maize B73 reference genome by single molecule sequencing technologies.</title>
        <authorList>
            <consortium name="Maize Genome Sequencing Project"/>
            <person name="Ware D."/>
        </authorList>
    </citation>
    <scope>NUCLEOTIDE SEQUENCE [LARGE SCALE GENOMIC DNA]</scope>
    <source>
        <tissue evidence="1">Seedling</tissue>
    </source>
</reference>